<dbReference type="RefSeq" id="WP_011796527.1">
    <property type="nucleotide sequence ID" value="NC_008752.1"/>
</dbReference>
<dbReference type="HOGENOM" id="CLU_123234_0_0_4"/>
<evidence type="ECO:0008006" key="3">
    <source>
        <dbReference type="Google" id="ProtNLM"/>
    </source>
</evidence>
<proteinExistence type="predicted"/>
<accession>A1TSU2</accession>
<dbReference type="Pfam" id="PF14136">
    <property type="entry name" value="DUF4303"/>
    <property type="match status" value="1"/>
</dbReference>
<dbReference type="EMBL" id="CP000512">
    <property type="protein sequence ID" value="ABM34030.1"/>
    <property type="molecule type" value="Genomic_DNA"/>
</dbReference>
<dbReference type="eggNOG" id="ENOG50336Q6">
    <property type="taxonomic scope" value="Bacteria"/>
</dbReference>
<dbReference type="KEGG" id="aav:Aave_3473"/>
<gene>
    <name evidence="1" type="ordered locus">Aave_3473</name>
</gene>
<dbReference type="Proteomes" id="UP000002596">
    <property type="component" value="Chromosome"/>
</dbReference>
<sequence length="177" mass="19978">MMIESNGMLADFTSLIRSAAREAFQKIREDHRGEGFCAFALYSDEGAMTVCAAANTQSHLEARLREEPDEALYWKWSPAEWKHEGFGDGCFVGVHKALQEFHARPHDDAQFLAFQQGLFESCVAAMEALRIEGALGDGIAVFCVTDHQDAAQEIAWVRRLNARDHANEFQRWINSQQ</sequence>
<dbReference type="InterPro" id="IPR025409">
    <property type="entry name" value="DUF4303"/>
</dbReference>
<protein>
    <recommendedName>
        <fullName evidence="3">DUF4303 domain-containing protein</fullName>
    </recommendedName>
</protein>
<reference evidence="1" key="1">
    <citation type="submission" date="2006-12" db="EMBL/GenBank/DDBJ databases">
        <title>Complete sequence of Acidovorax avenae subsp. citrulli AAC00-1.</title>
        <authorList>
            <consortium name="US DOE Joint Genome Institute"/>
            <person name="Copeland A."/>
            <person name="Lucas S."/>
            <person name="Lapidus A."/>
            <person name="Barry K."/>
            <person name="Detter J.C."/>
            <person name="Glavina del Rio T."/>
            <person name="Dalin E."/>
            <person name="Tice H."/>
            <person name="Pitluck S."/>
            <person name="Kiss H."/>
            <person name="Brettin T."/>
            <person name="Bruce D."/>
            <person name="Han C."/>
            <person name="Tapia R."/>
            <person name="Gilna P."/>
            <person name="Schmutz J."/>
            <person name="Larimer F."/>
            <person name="Land M."/>
            <person name="Hauser L."/>
            <person name="Kyrpides N."/>
            <person name="Kim E."/>
            <person name="Stahl D."/>
            <person name="Richardson P."/>
        </authorList>
    </citation>
    <scope>NUCLEOTIDE SEQUENCE</scope>
    <source>
        <strain evidence="1">AAC00-1</strain>
    </source>
</reference>
<name>A1TSU2_PARC0</name>
<dbReference type="AlphaFoldDB" id="A1TSU2"/>
<evidence type="ECO:0000313" key="1">
    <source>
        <dbReference type="EMBL" id="ABM34030.1"/>
    </source>
</evidence>
<dbReference type="STRING" id="397945.Aave_3473"/>
<organism evidence="1 2">
    <name type="scientific">Paracidovorax citrulli (strain AAC00-1)</name>
    <name type="common">Acidovorax citrulli</name>
    <dbReference type="NCBI Taxonomy" id="397945"/>
    <lineage>
        <taxon>Bacteria</taxon>
        <taxon>Pseudomonadati</taxon>
        <taxon>Pseudomonadota</taxon>
        <taxon>Betaproteobacteria</taxon>
        <taxon>Burkholderiales</taxon>
        <taxon>Comamonadaceae</taxon>
        <taxon>Paracidovorax</taxon>
    </lineage>
</organism>
<evidence type="ECO:0000313" key="2">
    <source>
        <dbReference type="Proteomes" id="UP000002596"/>
    </source>
</evidence>
<dbReference type="OrthoDB" id="2618657at2"/>